<accession>A0AAV4M0L4</accession>
<dbReference type="SMART" id="SM00028">
    <property type="entry name" value="TPR"/>
    <property type="match status" value="6"/>
</dbReference>
<dbReference type="Proteomes" id="UP001497744">
    <property type="component" value="Unassembled WGS sequence"/>
</dbReference>
<evidence type="ECO:0000256" key="1">
    <source>
        <dbReference type="ARBA" id="ARBA00022737"/>
    </source>
</evidence>
<dbReference type="PANTHER" id="PTHR14027:SF2">
    <property type="entry name" value="RNA POLYMERASE-ASSOCIATED PROTEIN CTR9 HOMOLOG"/>
    <property type="match status" value="1"/>
</dbReference>
<dbReference type="GO" id="GO:0006368">
    <property type="term" value="P:transcription elongation by RNA polymerase II"/>
    <property type="evidence" value="ECO:0007669"/>
    <property type="project" value="TreeGrafter"/>
</dbReference>
<dbReference type="SUPFAM" id="SSF48452">
    <property type="entry name" value="TPR-like"/>
    <property type="match status" value="2"/>
</dbReference>
<keyword evidence="5" id="KW-1185">Reference proteome</keyword>
<evidence type="ECO:0000256" key="3">
    <source>
        <dbReference type="SAM" id="Coils"/>
    </source>
</evidence>
<evidence type="ECO:0000313" key="5">
    <source>
        <dbReference type="Proteomes" id="UP001497744"/>
    </source>
</evidence>
<dbReference type="Gene3D" id="1.25.40.10">
    <property type="entry name" value="Tetratricopeptide repeat domain"/>
    <property type="match status" value="3"/>
</dbReference>
<keyword evidence="1" id="KW-0677">Repeat</keyword>
<feature type="coiled-coil region" evidence="3">
    <location>
        <begin position="986"/>
        <end position="1018"/>
    </location>
</feature>
<dbReference type="EMBL" id="BPLF01000005">
    <property type="protein sequence ID" value="GIX65889.1"/>
    <property type="molecule type" value="Genomic_DNA"/>
</dbReference>
<dbReference type="GO" id="GO:0000993">
    <property type="term" value="F:RNA polymerase II complex binding"/>
    <property type="evidence" value="ECO:0007669"/>
    <property type="project" value="TreeGrafter"/>
</dbReference>
<protein>
    <submittedName>
        <fullName evidence="4">Tetratricopeptide repeat-containing protein</fullName>
    </submittedName>
</protein>
<dbReference type="AlphaFoldDB" id="A0AAV4M0L4"/>
<dbReference type="GeneID" id="94197370"/>
<comment type="caution">
    <text evidence="4">The sequence shown here is derived from an EMBL/GenBank/DDBJ whole genome shotgun (WGS) entry which is preliminary data.</text>
</comment>
<name>A0AAV4M0L4_BABCB</name>
<evidence type="ECO:0000256" key="2">
    <source>
        <dbReference type="ARBA" id="ARBA00022803"/>
    </source>
</evidence>
<reference evidence="4 5" key="1">
    <citation type="submission" date="2021-06" db="EMBL/GenBank/DDBJ databases">
        <title>Genome sequence of Babesia caballi.</title>
        <authorList>
            <person name="Yamagishi J."/>
            <person name="Kidaka T."/>
            <person name="Ochi A."/>
        </authorList>
    </citation>
    <scope>NUCLEOTIDE SEQUENCE [LARGE SCALE GENOMIC DNA]</scope>
    <source>
        <strain evidence="4">USDA-D6B2</strain>
    </source>
</reference>
<organism evidence="4 5">
    <name type="scientific">Babesia caballi</name>
    <dbReference type="NCBI Taxonomy" id="5871"/>
    <lineage>
        <taxon>Eukaryota</taxon>
        <taxon>Sar</taxon>
        <taxon>Alveolata</taxon>
        <taxon>Apicomplexa</taxon>
        <taxon>Aconoidasida</taxon>
        <taxon>Piroplasmida</taxon>
        <taxon>Babesiidae</taxon>
        <taxon>Babesia</taxon>
    </lineage>
</organism>
<dbReference type="GO" id="GO:0006355">
    <property type="term" value="P:regulation of DNA-templated transcription"/>
    <property type="evidence" value="ECO:0007669"/>
    <property type="project" value="InterPro"/>
</dbReference>
<dbReference type="InterPro" id="IPR031101">
    <property type="entry name" value="Ctr9"/>
</dbReference>
<proteinExistence type="predicted"/>
<dbReference type="PANTHER" id="PTHR14027">
    <property type="entry name" value="RNA POLYMERASE-ASSOCIATED PROTEIN CTR9"/>
    <property type="match status" value="1"/>
</dbReference>
<keyword evidence="2" id="KW-0802">TPR repeat</keyword>
<dbReference type="Pfam" id="PF13432">
    <property type="entry name" value="TPR_16"/>
    <property type="match status" value="1"/>
</dbReference>
<sequence length="1045" mass="118413">MQRKSMGTCVNKRLATCHGFALPVRPRLIPSDAGEPPKTLWISQEDVRNTEPKVLMDLLFAEKASMAHWIELAHAFKYAGRIEHFESILMELESKLNAKHSDADENYRGSIYAALALHNLTQSEQTKQRNEERSKRTLLADTYMKLGQGSRHFSWHIAMGQYHLNRFMRSRETEERVKAAGYFKGAMNLRPKSIAATVYYANTLVMENLHHAAAVFYMRALLLCNHVKIVVTLGKQKNRYRGVTSDCELDQMDVQTKHLEALLLFALASCKFGDNELEAAKVLVERSLQVQKTPIAMRLKAAIAAGYLMERRMEMDFDSAGSSNPSTPRESNGSLIAQWNDAACEAYALDTSNPLGQLHLCELLFRNGRVDECEAKLEKIATRELSVDLQVHFSYQLARCAHAKSNWEKALTWYQNALVMRADFLPARVQMIKAAVGSNNLASAREHCDYLSQYNNKTPNTMRLTALVYMASAVESLDTSRARLLQADGNLADIDVTCSANSMLQEIGRLLDERLFRALGILEEAMAVEPNNALTMEYLIYCLELLVTRGRENLMTKLREAYKKYFATHRGPMSIELRNNDAILALRFREFREALQKLNALWQEVQTRAELSSPVKLTIQFNLALALEEAGQVLAAQSIYSTITREFPRYTAAWLRKSALAFRRGDVEKARRYLEQLKMHHKRSVEPWLYKAHQLFTLGQFDECLDELRKLFRTLSAANFDAYANTLFACALIRRGCRGGFGPLPKDVVHYARAGLRRPGLCNFYAANCIAIYLAHEGNLKAAYESFGILLESLATDSTMRFVAHRNMGLFCAATAIGNERRIERGNLDKVRGAKAQQHLQAALAHNRMDVGTHLVYARFLYDCQRLDECVQFLEMCRQVFPNDVKFLYNTVIAIDAVLCKHIRNSDKLASSTDVARMLTQAYFAKSTAAYLLTVHSDYPKMSSSHLQQISARAKDKLIPHMEGALPQLEATAAAKQRSKGKNLELQMTIQQAHEAKRLQEEKERQRNEEALSALSEELLKEASEIASELMYYKTPDASQPGNVR</sequence>
<evidence type="ECO:0000313" key="4">
    <source>
        <dbReference type="EMBL" id="GIX65889.1"/>
    </source>
</evidence>
<keyword evidence="3" id="KW-0175">Coiled coil</keyword>
<dbReference type="InterPro" id="IPR019734">
    <property type="entry name" value="TPR_rpt"/>
</dbReference>
<gene>
    <name evidence="4" type="ORF">BcabD6B2_53240</name>
</gene>
<dbReference type="InterPro" id="IPR011990">
    <property type="entry name" value="TPR-like_helical_dom_sf"/>
</dbReference>
<dbReference type="RefSeq" id="XP_067717958.1">
    <property type="nucleotide sequence ID" value="XM_067861857.1"/>
</dbReference>
<dbReference type="GO" id="GO:0016593">
    <property type="term" value="C:Cdc73/Paf1 complex"/>
    <property type="evidence" value="ECO:0007669"/>
    <property type="project" value="TreeGrafter"/>
</dbReference>